<organism evidence="1 2">
    <name type="scientific">Candidatus Methylophosphatis roskildensis</name>
    <dbReference type="NCBI Taxonomy" id="2899263"/>
    <lineage>
        <taxon>Bacteria</taxon>
        <taxon>Pseudomonadati</taxon>
        <taxon>Pseudomonadota</taxon>
        <taxon>Betaproteobacteria</taxon>
        <taxon>Nitrosomonadales</taxon>
        <taxon>Sterolibacteriaceae</taxon>
        <taxon>Candidatus Methylophosphatis</taxon>
    </lineage>
</organism>
<evidence type="ECO:0000313" key="2">
    <source>
        <dbReference type="Proteomes" id="UP000807785"/>
    </source>
</evidence>
<name>A0A9D7E9G9_9PROT</name>
<dbReference type="EMBL" id="JADJEV010000005">
    <property type="protein sequence ID" value="MBK6975290.1"/>
    <property type="molecule type" value="Genomic_DNA"/>
</dbReference>
<reference evidence="2" key="1">
    <citation type="journal article" date="2021" name="Nat. Commun.">
        <title>Connecting structure to function with the recovery of over 1000 high-quality metagenome-assembled genomes from activated sludge using long-read sequencing.</title>
        <authorList>
            <person name="Singleton C.M."/>
            <person name="Petriglieri F."/>
            <person name="Kristensen J.M."/>
            <person name="Kirkegaard R.H."/>
            <person name="Michaelsen T.Y."/>
            <person name="Andersen M.H."/>
            <person name="Kondrotaite Z."/>
            <person name="Karst S.M."/>
            <person name="Dueholm M.S."/>
            <person name="Nielsen P.H."/>
            <person name="Albertsen M."/>
        </authorList>
    </citation>
    <scope>NUCLEOTIDE SEQUENCE [LARGE SCALE GENOMIC DNA]</scope>
</reference>
<dbReference type="InterPro" id="IPR011518">
    <property type="entry name" value="Transposase_36"/>
</dbReference>
<proteinExistence type="predicted"/>
<dbReference type="NCBIfam" id="NF033519">
    <property type="entry name" value="transpos_ISAzo13"/>
    <property type="match status" value="1"/>
</dbReference>
<dbReference type="Proteomes" id="UP000807785">
    <property type="component" value="Unassembled WGS sequence"/>
</dbReference>
<protein>
    <submittedName>
        <fullName evidence="1">ISAzo13 family transposase</fullName>
    </submittedName>
</protein>
<comment type="caution">
    <text evidence="1">The sequence shown here is derived from an EMBL/GenBank/DDBJ whole genome shotgun (WGS) entry which is preliminary data.</text>
</comment>
<gene>
    <name evidence="1" type="ORF">IPH26_20895</name>
</gene>
<accession>A0A9D7E9G9</accession>
<dbReference type="Pfam" id="PF07592">
    <property type="entry name" value="DDE_Tnp_ISAZ013"/>
    <property type="match status" value="1"/>
</dbReference>
<sequence length="410" mass="45862">MGDLSAIEAKFLALSGRLDEATLRMWAATEARSLGRGGVSAVAKAIGMSRTTIHAGLAELKAAAAPTPEIKRETRPRIRAAGGGRKKLTAKDADLLRDLDALVEPTTRGDPMSPLRWTCKSTYRLAEELQRQGHEVSQRTVCDLLTQMEYSLQSTRKTREGGQHEDRDAQFAHIARTVAEYQAQGDPVVSVDTKKKELIGDFKNAGKEWQPKGTPEEVRVHDFIDPDLGKLAPYGVYDLTANAGWVNVGIDHDTAEFAVESIRRWWREMGAATYPHAARLLITADCGGSNGHRVRLWRRELQKLADELMLTVQICHFPPGTSKWNKIEHRMFCHITANWRGRPLISRQVVVNLIGSTTTREGLRIKAGLDENTYAKGIKVTDEELATLAIERDEFHGEWNYRLSPRNQHV</sequence>
<dbReference type="AlphaFoldDB" id="A0A9D7E9G9"/>
<evidence type="ECO:0000313" key="1">
    <source>
        <dbReference type="EMBL" id="MBK6975290.1"/>
    </source>
</evidence>